<evidence type="ECO:0000313" key="3">
    <source>
        <dbReference type="Proteomes" id="UP000469670"/>
    </source>
</evidence>
<feature type="region of interest" description="Disordered" evidence="1">
    <location>
        <begin position="1"/>
        <end position="29"/>
    </location>
</feature>
<feature type="non-terminal residue" evidence="2">
    <location>
        <position position="1"/>
    </location>
</feature>
<proteinExistence type="predicted"/>
<gene>
    <name evidence="2" type="ORF">G3I50_17270</name>
</gene>
<organism evidence="2 3">
    <name type="scientific">Streptomyces parvus</name>
    <dbReference type="NCBI Taxonomy" id="66428"/>
    <lineage>
        <taxon>Bacteria</taxon>
        <taxon>Bacillati</taxon>
        <taxon>Actinomycetota</taxon>
        <taxon>Actinomycetes</taxon>
        <taxon>Kitasatosporales</taxon>
        <taxon>Streptomycetaceae</taxon>
        <taxon>Streptomyces</taxon>
    </lineage>
</organism>
<evidence type="ECO:0000256" key="1">
    <source>
        <dbReference type="SAM" id="MobiDB-lite"/>
    </source>
</evidence>
<sequence length="29" mass="2955">RHKPAAGRKPSSGGRAGGQSGKRGKPRGR</sequence>
<dbReference type="AlphaFoldDB" id="A0A7K3RXN6"/>
<evidence type="ECO:0000313" key="2">
    <source>
        <dbReference type="EMBL" id="NEC19994.1"/>
    </source>
</evidence>
<accession>A0A7K3RXN6</accession>
<dbReference type="Proteomes" id="UP000469670">
    <property type="component" value="Unassembled WGS sequence"/>
</dbReference>
<protein>
    <submittedName>
        <fullName evidence="2">LysR family transcriptional regulator</fullName>
    </submittedName>
</protein>
<comment type="caution">
    <text evidence="2">The sequence shown here is derived from an EMBL/GenBank/DDBJ whole genome shotgun (WGS) entry which is preliminary data.</text>
</comment>
<name>A0A7K3RXN6_9ACTN</name>
<dbReference type="EMBL" id="JAAGMP010000778">
    <property type="protein sequence ID" value="NEC19994.1"/>
    <property type="molecule type" value="Genomic_DNA"/>
</dbReference>
<reference evidence="2 3" key="1">
    <citation type="submission" date="2020-01" db="EMBL/GenBank/DDBJ databases">
        <title>Insect and environment-associated Actinomycetes.</title>
        <authorList>
            <person name="Currrie C."/>
            <person name="Chevrette M."/>
            <person name="Carlson C."/>
            <person name="Stubbendieck R."/>
            <person name="Wendt-Pienkowski E."/>
        </authorList>
    </citation>
    <scope>NUCLEOTIDE SEQUENCE [LARGE SCALE GENOMIC DNA]</scope>
    <source>
        <strain evidence="2 3">SID7590</strain>
    </source>
</reference>